<keyword evidence="4" id="KW-0238">DNA-binding</keyword>
<evidence type="ECO:0000256" key="1">
    <source>
        <dbReference type="ARBA" id="ARBA00004123"/>
    </source>
</evidence>
<feature type="domain" description="AP2/ERF" evidence="8">
    <location>
        <begin position="54"/>
        <end position="111"/>
    </location>
</feature>
<evidence type="ECO:0000313" key="9">
    <source>
        <dbReference type="EMBL" id="KAK6922285.1"/>
    </source>
</evidence>
<evidence type="ECO:0000313" key="10">
    <source>
        <dbReference type="Proteomes" id="UP001370490"/>
    </source>
</evidence>
<dbReference type="Pfam" id="PF00847">
    <property type="entry name" value="AP2"/>
    <property type="match status" value="1"/>
</dbReference>
<comment type="subcellular location">
    <subcellularLocation>
        <location evidence="1">Nucleus</location>
    </subcellularLocation>
</comment>
<dbReference type="PANTHER" id="PTHR31677:SF146">
    <property type="entry name" value="ETHYLENE-RESPONSIVE TRANSCRIPTION FACTOR ESR2"/>
    <property type="match status" value="1"/>
</dbReference>
<keyword evidence="3" id="KW-0805">Transcription regulation</keyword>
<evidence type="ECO:0000256" key="7">
    <source>
        <dbReference type="SAM" id="MobiDB-lite"/>
    </source>
</evidence>
<dbReference type="PRINTS" id="PR00367">
    <property type="entry name" value="ETHRSPELEMNT"/>
</dbReference>
<dbReference type="SUPFAM" id="SSF54171">
    <property type="entry name" value="DNA-binding domain"/>
    <property type="match status" value="1"/>
</dbReference>
<gene>
    <name evidence="9" type="ORF">RJ641_012792</name>
</gene>
<keyword evidence="5" id="KW-0804">Transcription</keyword>
<dbReference type="GO" id="GO:0003700">
    <property type="term" value="F:DNA-binding transcription factor activity"/>
    <property type="evidence" value="ECO:0007669"/>
    <property type="project" value="InterPro"/>
</dbReference>
<dbReference type="Proteomes" id="UP001370490">
    <property type="component" value="Unassembled WGS sequence"/>
</dbReference>
<comment type="caution">
    <text evidence="9">The sequence shown here is derived from an EMBL/GenBank/DDBJ whole genome shotgun (WGS) entry which is preliminary data.</text>
</comment>
<feature type="region of interest" description="Disordered" evidence="7">
    <location>
        <begin position="1"/>
        <end position="56"/>
    </location>
</feature>
<dbReference type="InterPro" id="IPR036955">
    <property type="entry name" value="AP2/ERF_dom_sf"/>
</dbReference>
<dbReference type="EMBL" id="JBAMMX010000019">
    <property type="protein sequence ID" value="KAK6922285.1"/>
    <property type="molecule type" value="Genomic_DNA"/>
</dbReference>
<dbReference type="GO" id="GO:0009873">
    <property type="term" value="P:ethylene-activated signaling pathway"/>
    <property type="evidence" value="ECO:0007669"/>
    <property type="project" value="UniProtKB-KW"/>
</dbReference>
<dbReference type="GO" id="GO:0005634">
    <property type="term" value="C:nucleus"/>
    <property type="evidence" value="ECO:0007669"/>
    <property type="project" value="UniProtKB-SubCell"/>
</dbReference>
<keyword evidence="10" id="KW-1185">Reference proteome</keyword>
<dbReference type="GO" id="GO:0003677">
    <property type="term" value="F:DNA binding"/>
    <property type="evidence" value="ECO:0007669"/>
    <property type="project" value="UniProtKB-KW"/>
</dbReference>
<dbReference type="PROSITE" id="PS51032">
    <property type="entry name" value="AP2_ERF"/>
    <property type="match status" value="1"/>
</dbReference>
<evidence type="ECO:0000259" key="8">
    <source>
        <dbReference type="PROSITE" id="PS51032"/>
    </source>
</evidence>
<dbReference type="CDD" id="cd00018">
    <property type="entry name" value="AP2"/>
    <property type="match status" value="1"/>
</dbReference>
<keyword evidence="6" id="KW-0539">Nucleus</keyword>
<dbReference type="Gene3D" id="3.30.730.10">
    <property type="entry name" value="AP2/ERF domain"/>
    <property type="match status" value="1"/>
</dbReference>
<dbReference type="FunFam" id="3.30.730.10:FF:000001">
    <property type="entry name" value="Ethylene-responsive transcription factor 2"/>
    <property type="match status" value="1"/>
</dbReference>
<dbReference type="InterPro" id="IPR001471">
    <property type="entry name" value="AP2/ERF_dom"/>
</dbReference>
<keyword evidence="2" id="KW-0936">Ethylene signaling pathway</keyword>
<reference evidence="9 10" key="1">
    <citation type="submission" date="2023-12" db="EMBL/GenBank/DDBJ databases">
        <title>A high-quality genome assembly for Dillenia turbinata (Dilleniales).</title>
        <authorList>
            <person name="Chanderbali A."/>
        </authorList>
    </citation>
    <scope>NUCLEOTIDE SEQUENCE [LARGE SCALE GENOMIC DNA]</scope>
    <source>
        <strain evidence="9">LSX21</strain>
        <tissue evidence="9">Leaf</tissue>
    </source>
</reference>
<accession>A0AAN8UUL6</accession>
<dbReference type="PANTHER" id="PTHR31677">
    <property type="entry name" value="AP2 DOMAIN CLASS TRANSCRIPTION FACTOR"/>
    <property type="match status" value="1"/>
</dbReference>
<evidence type="ECO:0000256" key="2">
    <source>
        <dbReference type="ARBA" id="ARBA00022745"/>
    </source>
</evidence>
<organism evidence="9 10">
    <name type="scientific">Dillenia turbinata</name>
    <dbReference type="NCBI Taxonomy" id="194707"/>
    <lineage>
        <taxon>Eukaryota</taxon>
        <taxon>Viridiplantae</taxon>
        <taxon>Streptophyta</taxon>
        <taxon>Embryophyta</taxon>
        <taxon>Tracheophyta</taxon>
        <taxon>Spermatophyta</taxon>
        <taxon>Magnoliopsida</taxon>
        <taxon>eudicotyledons</taxon>
        <taxon>Gunneridae</taxon>
        <taxon>Pentapetalae</taxon>
        <taxon>Dilleniales</taxon>
        <taxon>Dilleniaceae</taxon>
        <taxon>Dillenia</taxon>
    </lineage>
</organism>
<name>A0AAN8UUL6_9MAGN</name>
<dbReference type="InterPro" id="IPR016177">
    <property type="entry name" value="DNA-bd_dom_sf"/>
</dbReference>
<dbReference type="SMART" id="SM00380">
    <property type="entry name" value="AP2"/>
    <property type="match status" value="1"/>
</dbReference>
<dbReference type="AlphaFoldDB" id="A0AAN8UUL6"/>
<evidence type="ECO:0000256" key="4">
    <source>
        <dbReference type="ARBA" id="ARBA00023125"/>
    </source>
</evidence>
<feature type="compositionally biased region" description="Basic and acidic residues" evidence="7">
    <location>
        <begin position="19"/>
        <end position="31"/>
    </location>
</feature>
<sequence>MEEAMRRLNGGFTTQATEPDPKDFGSSEHIKKSTTTAKRALKDGSGGSSGGTMRYRGVRRRPWGRYAAEIRDPQSKERRWLGTFDTAEEAACAYDCAARAMRGVKARTNFVYPPTSPPHGHHLPLAAPEHHLLHSFNFQKPSQPSIITHELAPRPTPFVVSPTPQPQQQQKNNSLNMFLLRDFINSSSCTASASSSSSSSKFGASTTTSQPQPVYEPFPFLANSNSSTKNVVSSTRNTVSTELYKNLPIVEYDQILDGVPTRTSSPIPDSDFIPSEPSDSGLLEEIIQGFLPPKSSSKKLDVVQAKSSSCFSSQVVDYQSDLNVGPPMVMMESSMNNVNETLHDMRRGIENDYFDLYFDSSSSNHNQNGCNYQGFVPQPPLQFGNSSGGSGDGGSAFGFQAPPFRNDFPVNFPAMMPQTATLDEVMQYPPDLFGVFAAKIQNA</sequence>
<proteinExistence type="predicted"/>
<evidence type="ECO:0000256" key="3">
    <source>
        <dbReference type="ARBA" id="ARBA00023015"/>
    </source>
</evidence>
<evidence type="ECO:0000256" key="5">
    <source>
        <dbReference type="ARBA" id="ARBA00023163"/>
    </source>
</evidence>
<evidence type="ECO:0000256" key="6">
    <source>
        <dbReference type="ARBA" id="ARBA00023242"/>
    </source>
</evidence>
<protein>
    <submittedName>
        <fullName evidence="9">AP2/ERF domain</fullName>
    </submittedName>
</protein>